<name>A0A1S8CQX1_9GAMM</name>
<dbReference type="Proteomes" id="UP000216021">
    <property type="component" value="Unassembled WGS sequence"/>
</dbReference>
<accession>A0A1S8CQX1</accession>
<dbReference type="InterPro" id="IPR028082">
    <property type="entry name" value="Peripla_BP_I"/>
</dbReference>
<keyword evidence="2" id="KW-1185">Reference proteome</keyword>
<dbReference type="SUPFAM" id="SSF53822">
    <property type="entry name" value="Periplasmic binding protein-like I"/>
    <property type="match status" value="1"/>
</dbReference>
<dbReference type="EMBL" id="MOXD01000001">
    <property type="protein sequence ID" value="OMQ27063.1"/>
    <property type="molecule type" value="Genomic_DNA"/>
</dbReference>
<evidence type="ECO:0000313" key="1">
    <source>
        <dbReference type="EMBL" id="OMQ27063.1"/>
    </source>
</evidence>
<dbReference type="PANTHER" id="PTHR47151:SF2">
    <property type="entry name" value="AMINO ACID BINDING PROTEIN"/>
    <property type="match status" value="1"/>
</dbReference>
<protein>
    <submittedName>
        <fullName evidence="1">Uncharacterized protein</fullName>
    </submittedName>
</protein>
<dbReference type="RefSeq" id="WP_076940104.1">
    <property type="nucleotide sequence ID" value="NZ_MOXD01000001.1"/>
</dbReference>
<comment type="caution">
    <text evidence="1">The sequence shown here is derived from an EMBL/GenBank/DDBJ whole genome shotgun (WGS) entry which is preliminary data.</text>
</comment>
<dbReference type="PANTHER" id="PTHR47151">
    <property type="entry name" value="LEU/ILE/VAL-BINDING ABC TRANSPORTER SUBUNIT"/>
    <property type="match status" value="1"/>
</dbReference>
<reference evidence="1 2" key="1">
    <citation type="submission" date="2016-11" db="EMBL/GenBank/DDBJ databases">
        <title>Rahnella oryzae sp. nov., isolated from rice root.</title>
        <authorList>
            <person name="Zhang X.-X."/>
            <person name="Zhang J."/>
        </authorList>
    </citation>
    <scope>NUCLEOTIDE SEQUENCE [LARGE SCALE GENOMIC DNA]</scope>
    <source>
        <strain evidence="1 2">J11-6</strain>
    </source>
</reference>
<sequence length="325" mass="35229">MSKPLRCGFAAILDPAKSIHTETVLRALRIYQSLFAAKTIEFICCEDYGSLDGGAQAAEFLVSAGVDIVVGHYASNSALGALPLYAEQSIPMLLPTATDTCLTHDRNLVFRLCANNDNIVHALLSLFPSDVEVKFDVFSDESPYAKKLASILKSTLADYAPRLVQEAGASNIVFIGTGDRSAMFLQDCEDKGVSGNIILTDDAACAQLVIPQSMAVGQIHGIGFAPAKLVNPQAPCVHEYVKRYHAMPSVFFLETIAAFEIVSQLQAKSENLIADLNRCSFSTSLGELRFQQGENLLAPLCLWANSKAQQLHPIGMIKRPEGYLK</sequence>
<evidence type="ECO:0000313" key="2">
    <source>
        <dbReference type="Proteomes" id="UP000216021"/>
    </source>
</evidence>
<proteinExistence type="predicted"/>
<dbReference type="OrthoDB" id="7018110at2"/>
<gene>
    <name evidence="1" type="ORF">BMI79_01675</name>
</gene>
<dbReference type="STRING" id="2034155.BMI79_01675"/>
<organism evidence="1 2">
    <name type="scientific">Serratia oryzae</name>
    <dbReference type="NCBI Taxonomy" id="2034155"/>
    <lineage>
        <taxon>Bacteria</taxon>
        <taxon>Pseudomonadati</taxon>
        <taxon>Pseudomonadota</taxon>
        <taxon>Gammaproteobacteria</taxon>
        <taxon>Enterobacterales</taxon>
        <taxon>Yersiniaceae</taxon>
        <taxon>Serratia</taxon>
    </lineage>
</organism>
<dbReference type="Gene3D" id="3.40.50.2300">
    <property type="match status" value="2"/>
</dbReference>
<dbReference type="AlphaFoldDB" id="A0A1S8CQX1"/>